<organism evidence="2 3">
    <name type="scientific">Fimbriiglobus ruber</name>
    <dbReference type="NCBI Taxonomy" id="1908690"/>
    <lineage>
        <taxon>Bacteria</taxon>
        <taxon>Pseudomonadati</taxon>
        <taxon>Planctomycetota</taxon>
        <taxon>Planctomycetia</taxon>
        <taxon>Gemmatales</taxon>
        <taxon>Gemmataceae</taxon>
        <taxon>Fimbriiglobus</taxon>
    </lineage>
</organism>
<evidence type="ECO:0000259" key="1">
    <source>
        <dbReference type="Pfam" id="PF02026"/>
    </source>
</evidence>
<gene>
    <name evidence="2" type="ORF">FRUB_03354</name>
</gene>
<evidence type="ECO:0000313" key="3">
    <source>
        <dbReference type="Proteomes" id="UP000214646"/>
    </source>
</evidence>
<dbReference type="Proteomes" id="UP000214646">
    <property type="component" value="Unassembled WGS sequence"/>
</dbReference>
<dbReference type="GO" id="GO:0005219">
    <property type="term" value="F:ryanodine-sensitive calcium-release channel activity"/>
    <property type="evidence" value="ECO:0007669"/>
    <property type="project" value="TreeGrafter"/>
</dbReference>
<evidence type="ECO:0000313" key="2">
    <source>
        <dbReference type="EMBL" id="OWK43755.1"/>
    </source>
</evidence>
<dbReference type="Pfam" id="PF02026">
    <property type="entry name" value="RyR"/>
    <property type="match status" value="1"/>
</dbReference>
<proteinExistence type="predicted"/>
<dbReference type="InterPro" id="IPR015925">
    <property type="entry name" value="Ryanodine_IP3_receptor"/>
</dbReference>
<accession>A0A225E4Z5</accession>
<dbReference type="PANTHER" id="PTHR46399">
    <property type="entry name" value="B30.2/SPRY DOMAIN-CONTAINING PROTEIN"/>
    <property type="match status" value="1"/>
</dbReference>
<comment type="caution">
    <text evidence="2">The sequence shown here is derived from an EMBL/GenBank/DDBJ whole genome shotgun (WGS) entry which is preliminary data.</text>
</comment>
<reference evidence="3" key="1">
    <citation type="submission" date="2017-06" db="EMBL/GenBank/DDBJ databases">
        <title>Genome analysis of Fimbriiglobus ruber SP5, the first member of the order Planctomycetales with confirmed chitinolytic capability.</title>
        <authorList>
            <person name="Ravin N.V."/>
            <person name="Rakitin A.L."/>
            <person name="Ivanova A.A."/>
            <person name="Beletsky A.V."/>
            <person name="Kulichevskaya I.S."/>
            <person name="Mardanov A.V."/>
            <person name="Dedysh S.N."/>
        </authorList>
    </citation>
    <scope>NUCLEOTIDE SEQUENCE [LARGE SCALE GENOMIC DNA]</scope>
    <source>
        <strain evidence="3">SP5</strain>
    </source>
</reference>
<dbReference type="PANTHER" id="PTHR46399:SF6">
    <property type="entry name" value="RYANODINE RECEPTOR 1 ISOFORM X1"/>
    <property type="match status" value="1"/>
</dbReference>
<dbReference type="InterPro" id="IPR003032">
    <property type="entry name" value="Ryanodine_rcpt"/>
</dbReference>
<dbReference type="GO" id="GO:0034704">
    <property type="term" value="C:calcium channel complex"/>
    <property type="evidence" value="ECO:0007669"/>
    <property type="project" value="TreeGrafter"/>
</dbReference>
<sequence>MILPPSLHGLLEELAKNTHDVWAVTRIKQGWSHGSARDDAAKKHPCLVPYADLPEGEKEYDRNTAAETLKAILKLGYTIGEPA</sequence>
<dbReference type="Gene3D" id="6.20.350.10">
    <property type="match status" value="1"/>
</dbReference>
<feature type="domain" description="Ryanodine receptor Ryr" evidence="1">
    <location>
        <begin position="2"/>
        <end position="80"/>
    </location>
</feature>
<name>A0A225E4Z5_9BACT</name>
<keyword evidence="3" id="KW-1185">Reference proteome</keyword>
<protein>
    <submittedName>
        <fullName evidence="2">Putative ryanodine receptor</fullName>
    </submittedName>
</protein>
<keyword evidence="2" id="KW-0675">Receptor</keyword>
<dbReference type="EMBL" id="NIDE01000004">
    <property type="protein sequence ID" value="OWK43755.1"/>
    <property type="molecule type" value="Genomic_DNA"/>
</dbReference>
<dbReference type="GO" id="GO:0014808">
    <property type="term" value="P:release of sequestered calcium ion into cytosol by sarcoplasmic reticulum"/>
    <property type="evidence" value="ECO:0007669"/>
    <property type="project" value="TreeGrafter"/>
</dbReference>
<dbReference type="AlphaFoldDB" id="A0A225E4Z5"/>